<evidence type="ECO:0000256" key="4">
    <source>
        <dbReference type="ARBA" id="ARBA00022475"/>
    </source>
</evidence>
<feature type="transmembrane region" description="Helical" evidence="9">
    <location>
        <begin position="81"/>
        <end position="105"/>
    </location>
</feature>
<dbReference type="EMBL" id="JAPQFJ010000024">
    <property type="protein sequence ID" value="MCY6960311.1"/>
    <property type="molecule type" value="Genomic_DNA"/>
</dbReference>
<evidence type="ECO:0000256" key="5">
    <source>
        <dbReference type="ARBA" id="ARBA00022692"/>
    </source>
</evidence>
<comment type="similarity">
    <text evidence="2 8">Belongs to the BioY family.</text>
</comment>
<evidence type="ECO:0000256" key="6">
    <source>
        <dbReference type="ARBA" id="ARBA00022989"/>
    </source>
</evidence>
<feature type="transmembrane region" description="Helical" evidence="9">
    <location>
        <begin position="147"/>
        <end position="169"/>
    </location>
</feature>
<accession>A0ABT4DDB5</accession>
<keyword evidence="11" id="KW-1185">Reference proteome</keyword>
<dbReference type="PANTHER" id="PTHR34295:SF4">
    <property type="entry name" value="BIOTIN TRANSPORTER BIOY-RELATED"/>
    <property type="match status" value="1"/>
</dbReference>
<gene>
    <name evidence="10" type="ORF">OW729_16965</name>
</gene>
<keyword evidence="7 8" id="KW-0472">Membrane</keyword>
<evidence type="ECO:0000256" key="1">
    <source>
        <dbReference type="ARBA" id="ARBA00004651"/>
    </source>
</evidence>
<dbReference type="Proteomes" id="UP001144612">
    <property type="component" value="Unassembled WGS sequence"/>
</dbReference>
<feature type="transmembrane region" description="Helical" evidence="9">
    <location>
        <begin position="58"/>
        <end position="75"/>
    </location>
</feature>
<dbReference type="PIRSF" id="PIRSF016661">
    <property type="entry name" value="BioY"/>
    <property type="match status" value="1"/>
</dbReference>
<dbReference type="Pfam" id="PF02632">
    <property type="entry name" value="BioY"/>
    <property type="match status" value="1"/>
</dbReference>
<comment type="caution">
    <text evidence="10">The sequence shown here is derived from an EMBL/GenBank/DDBJ whole genome shotgun (WGS) entry which is preliminary data.</text>
</comment>
<comment type="subcellular location">
    <subcellularLocation>
        <location evidence="1 8">Cell membrane</location>
        <topology evidence="1 8">Multi-pass membrane protein</topology>
    </subcellularLocation>
</comment>
<evidence type="ECO:0000256" key="7">
    <source>
        <dbReference type="ARBA" id="ARBA00023136"/>
    </source>
</evidence>
<dbReference type="RefSeq" id="WP_268062748.1">
    <property type="nucleotide sequence ID" value="NZ_JAPQFJ010000024.1"/>
</dbReference>
<sequence length="179" mass="18783">MTKKINIRDILYSAMFAAIISVLGYVIIPLPFSPVPITAQTLAVMLAGCVLTPIQAGLSIGTFLFLGIIGIPVFSGGRAGIGVIAGPTGGYLIGFLIGTIVISLIKGKGDSIVRLIFSSILGGIIIVYLIGVPWLGKVSGIGVYKAFISGALPFIWGDLFKALAAGFIGRKINKIREYR</sequence>
<evidence type="ECO:0000256" key="8">
    <source>
        <dbReference type="PIRNR" id="PIRNR016661"/>
    </source>
</evidence>
<organism evidence="10 11">
    <name type="scientific">Clostridium brassicae</name>
    <dbReference type="NCBI Taxonomy" id="2999072"/>
    <lineage>
        <taxon>Bacteria</taxon>
        <taxon>Bacillati</taxon>
        <taxon>Bacillota</taxon>
        <taxon>Clostridia</taxon>
        <taxon>Eubacteriales</taxon>
        <taxon>Clostridiaceae</taxon>
        <taxon>Clostridium</taxon>
    </lineage>
</organism>
<dbReference type="Gene3D" id="1.10.1760.20">
    <property type="match status" value="1"/>
</dbReference>
<evidence type="ECO:0000256" key="2">
    <source>
        <dbReference type="ARBA" id="ARBA00010692"/>
    </source>
</evidence>
<keyword evidence="3 8" id="KW-0813">Transport</keyword>
<reference evidence="10" key="1">
    <citation type="submission" date="2022-12" db="EMBL/GenBank/DDBJ databases">
        <title>Clostridium sp. nov., isolated from industrial wastewater.</title>
        <authorList>
            <person name="Jiayan W."/>
        </authorList>
    </citation>
    <scope>NUCLEOTIDE SEQUENCE</scope>
    <source>
        <strain evidence="10">ZC22-4</strain>
    </source>
</reference>
<protein>
    <recommendedName>
        <fullName evidence="8">Biotin transporter</fullName>
    </recommendedName>
</protein>
<name>A0ABT4DDB5_9CLOT</name>
<keyword evidence="6 9" id="KW-1133">Transmembrane helix</keyword>
<evidence type="ECO:0000313" key="10">
    <source>
        <dbReference type="EMBL" id="MCY6960311.1"/>
    </source>
</evidence>
<dbReference type="InterPro" id="IPR003784">
    <property type="entry name" value="BioY"/>
</dbReference>
<evidence type="ECO:0000256" key="9">
    <source>
        <dbReference type="SAM" id="Phobius"/>
    </source>
</evidence>
<evidence type="ECO:0000313" key="11">
    <source>
        <dbReference type="Proteomes" id="UP001144612"/>
    </source>
</evidence>
<feature type="transmembrane region" description="Helical" evidence="9">
    <location>
        <begin position="112"/>
        <end position="135"/>
    </location>
</feature>
<dbReference type="PANTHER" id="PTHR34295">
    <property type="entry name" value="BIOTIN TRANSPORTER BIOY"/>
    <property type="match status" value="1"/>
</dbReference>
<keyword evidence="4 8" id="KW-1003">Cell membrane</keyword>
<keyword evidence="5 9" id="KW-0812">Transmembrane</keyword>
<evidence type="ECO:0000256" key="3">
    <source>
        <dbReference type="ARBA" id="ARBA00022448"/>
    </source>
</evidence>
<feature type="transmembrane region" description="Helical" evidence="9">
    <location>
        <begin position="10"/>
        <end position="28"/>
    </location>
</feature>
<proteinExistence type="inferred from homology"/>